<dbReference type="AlphaFoldDB" id="A0A6A9JYT1"/>
<sequence>MHSSVALTAALMAFALLAAAPQATAGASVPAPSAARSDPARFTFAATARVGDIHLTELSGLAWDEDEKRLYAVSDTGHLFHFRLRLDGDAIAAIEPISAVALADPQGIGAKAGEFNAEGLTLRNATNGVPGDSELVVALEGKPSRLARFGTDGRLLGELEVPSPAADLSLYRKKGRGLEALAIHPDYGLLTAPEAPLLGQPETLHTVYAKGRHWSFARQSPGSRLKALDVQADGELLVLERNKAGSKNALSASLRRVDLAACGLDDLCQADTLAVLPVGPDNFEGMTLLDSRHLLLVSDNASLVTRDTLFVLLVWP</sequence>
<keyword evidence="1" id="KW-0732">Signal</keyword>
<proteinExistence type="predicted"/>
<dbReference type="InterPro" id="IPR027372">
    <property type="entry name" value="Phytase-like_dom"/>
</dbReference>
<gene>
    <name evidence="3" type="ORF">GNQ20_01950</name>
</gene>
<evidence type="ECO:0000259" key="2">
    <source>
        <dbReference type="Pfam" id="PF13449"/>
    </source>
</evidence>
<evidence type="ECO:0000256" key="1">
    <source>
        <dbReference type="SAM" id="SignalP"/>
    </source>
</evidence>
<accession>A0A6A9JYT1</accession>
<feature type="domain" description="Phytase-like" evidence="2">
    <location>
        <begin position="55"/>
        <end position="300"/>
    </location>
</feature>
<protein>
    <submittedName>
        <fullName evidence="3">Esterase-like activity of phytase family protein</fullName>
    </submittedName>
</protein>
<feature type="chain" id="PRO_5025520337" evidence="1">
    <location>
        <begin position="26"/>
        <end position="316"/>
    </location>
</feature>
<feature type="signal peptide" evidence="1">
    <location>
        <begin position="1"/>
        <end position="25"/>
    </location>
</feature>
<dbReference type="Pfam" id="PF13449">
    <property type="entry name" value="Phytase-like"/>
    <property type="match status" value="1"/>
</dbReference>
<reference evidence="3" key="1">
    <citation type="submission" date="2019-11" db="EMBL/GenBank/DDBJ databases">
        <title>Genomes of ocular Pseudomonas aeruginosa isolates.</title>
        <authorList>
            <person name="Khan M."/>
            <person name="Rice S.A."/>
            <person name="Willcox M.D.P."/>
            <person name="Stapleton F."/>
        </authorList>
    </citation>
    <scope>NUCLEOTIDE SEQUENCE</scope>
    <source>
        <strain evidence="3">PA206</strain>
    </source>
</reference>
<comment type="caution">
    <text evidence="3">The sequence shown here is derived from an EMBL/GenBank/DDBJ whole genome shotgun (WGS) entry which is preliminary data.</text>
</comment>
<dbReference type="SUPFAM" id="SSF50956">
    <property type="entry name" value="Thermostable phytase (3-phytase)"/>
    <property type="match status" value="1"/>
</dbReference>
<organism evidence="3">
    <name type="scientific">Pseudomonas aeruginosa</name>
    <dbReference type="NCBI Taxonomy" id="287"/>
    <lineage>
        <taxon>Bacteria</taxon>
        <taxon>Pseudomonadati</taxon>
        <taxon>Pseudomonadota</taxon>
        <taxon>Gammaproteobacteria</taxon>
        <taxon>Pseudomonadales</taxon>
        <taxon>Pseudomonadaceae</taxon>
        <taxon>Pseudomonas</taxon>
    </lineage>
</organism>
<name>A0A6A9JYT1_PSEAI</name>
<dbReference type="RefSeq" id="WP_155680841.1">
    <property type="nucleotide sequence ID" value="NZ_JBHNZR010000001.1"/>
</dbReference>
<dbReference type="EMBL" id="WOAJ01000001">
    <property type="protein sequence ID" value="MUI56563.1"/>
    <property type="molecule type" value="Genomic_DNA"/>
</dbReference>
<evidence type="ECO:0000313" key="3">
    <source>
        <dbReference type="EMBL" id="MUI56563.1"/>
    </source>
</evidence>